<dbReference type="EMBL" id="PDCR01000020">
    <property type="protein sequence ID" value="PEG53451.1"/>
    <property type="molecule type" value="Genomic_DNA"/>
</dbReference>
<accession>A0A2A7NST5</accession>
<dbReference type="AlphaFoldDB" id="A0A2A7NST5"/>
<evidence type="ECO:0000313" key="3">
    <source>
        <dbReference type="Proteomes" id="UP000220340"/>
    </source>
</evidence>
<evidence type="ECO:0008006" key="4">
    <source>
        <dbReference type="Google" id="ProtNLM"/>
    </source>
</evidence>
<evidence type="ECO:0000313" key="2">
    <source>
        <dbReference type="EMBL" id="PEG53451.1"/>
    </source>
</evidence>
<keyword evidence="1" id="KW-0472">Membrane</keyword>
<feature type="transmembrane region" description="Helical" evidence="1">
    <location>
        <begin position="282"/>
        <end position="305"/>
    </location>
</feature>
<gene>
    <name evidence="2" type="ORF">CRI78_16445</name>
</gene>
<sequence>MGRPVTESTEPAVAKPGSPHLSRALWAAFWMYGGRACGMVWTLAIVAQLGIADYGKYAMAYAVYSLIGSPLDNVFVVRSVRESEAHFLADRATRYLLGVALMLVGLALLEVNYVAAFGLFVSGGELTLKAWESRPLRDGRPHRAAQIDTGRQFASVVPACIYLFVVPDPTLQTATMILVAPYALVALGVGPMALRHRPGMPGSPRVIAILVGETFSIMAGVQGDLLLLGWLTNDTVAGYYGICTTVTLAIVAVGQTFGMSYNQVLREGEGNVAAGPPLKGTILLGVAAGALVLITGLVMMVVPVVPQELAVAMTIMSLFCGMRTVAMVFQAVLYNQHRDGVRLIANSVIVPVKLGLVLALYGLGAVGAAIASVIGDALLMAIYLRVLYRKPVSEEPAT</sequence>
<proteinExistence type="predicted"/>
<feature type="transmembrane region" description="Helical" evidence="1">
    <location>
        <begin position="25"/>
        <end position="51"/>
    </location>
</feature>
<keyword evidence="1" id="KW-1133">Transmembrane helix</keyword>
<dbReference type="Proteomes" id="UP000220340">
    <property type="component" value="Unassembled WGS sequence"/>
</dbReference>
<feature type="transmembrane region" description="Helical" evidence="1">
    <location>
        <begin position="369"/>
        <end position="388"/>
    </location>
</feature>
<organism evidence="2 3">
    <name type="scientific">Mycolicibacterium diernhoferi</name>
    <dbReference type="NCBI Taxonomy" id="1801"/>
    <lineage>
        <taxon>Bacteria</taxon>
        <taxon>Bacillati</taxon>
        <taxon>Actinomycetota</taxon>
        <taxon>Actinomycetes</taxon>
        <taxon>Mycobacteriales</taxon>
        <taxon>Mycobacteriaceae</taxon>
        <taxon>Mycolicibacterium</taxon>
    </lineage>
</organism>
<feature type="transmembrane region" description="Helical" evidence="1">
    <location>
        <begin position="311"/>
        <end position="334"/>
    </location>
</feature>
<reference evidence="2 3" key="1">
    <citation type="submission" date="2017-10" db="EMBL/GenBank/DDBJ databases">
        <title>The new phylogeny of genus Mycobacterium.</title>
        <authorList>
            <person name="Tortoli E."/>
            <person name="Trovato A."/>
            <person name="Cirillo D.M."/>
        </authorList>
    </citation>
    <scope>NUCLEOTIDE SEQUENCE [LARGE SCALE GENOMIC DNA]</scope>
    <source>
        <strain evidence="2 3">IP141170001</strain>
    </source>
</reference>
<feature type="transmembrane region" description="Helical" evidence="1">
    <location>
        <begin position="95"/>
        <end position="121"/>
    </location>
</feature>
<dbReference type="OrthoDB" id="3741931at2"/>
<evidence type="ECO:0000256" key="1">
    <source>
        <dbReference type="SAM" id="Phobius"/>
    </source>
</evidence>
<keyword evidence="3" id="KW-1185">Reference proteome</keyword>
<feature type="transmembrane region" description="Helical" evidence="1">
    <location>
        <begin position="206"/>
        <end position="231"/>
    </location>
</feature>
<comment type="caution">
    <text evidence="2">The sequence shown here is derived from an EMBL/GenBank/DDBJ whole genome shotgun (WGS) entry which is preliminary data.</text>
</comment>
<feature type="transmembrane region" description="Helical" evidence="1">
    <location>
        <begin position="173"/>
        <end position="194"/>
    </location>
</feature>
<feature type="transmembrane region" description="Helical" evidence="1">
    <location>
        <begin position="237"/>
        <end position="261"/>
    </location>
</feature>
<feature type="transmembrane region" description="Helical" evidence="1">
    <location>
        <begin position="343"/>
        <end position="363"/>
    </location>
</feature>
<name>A0A2A7NST5_9MYCO</name>
<protein>
    <recommendedName>
        <fullName evidence="4">Polysaccharide biosynthesis protein C-terminal domain-containing protein</fullName>
    </recommendedName>
</protein>
<keyword evidence="1" id="KW-0812">Transmembrane</keyword>